<sequence length="202" mass="22377">MTVHIPVRRRLDDVALDQLFREARTHNAWTDKPVSDETLRELADVLKMGPTSANCSPARIVFVKSREAKEKLKPHLSEGNRDKTMKAPVTAILGYDTEFYEKLPKLFPHADARSWFAGNPALIEETAFRNSSLQGAYLILAARALGLDTGPMSGFDKAGVEQAFFPGGKVKVNFICNLGYGDPAGLFPRSPRFAFDEFCTIA</sequence>
<keyword evidence="4 5" id="KW-0560">Oxidoreductase</keyword>
<dbReference type="EMBL" id="JASJEV010000006">
    <property type="protein sequence ID" value="MDJ1158743.1"/>
    <property type="molecule type" value="Genomic_DNA"/>
</dbReference>
<evidence type="ECO:0000313" key="7">
    <source>
        <dbReference type="EMBL" id="MDJ1158743.1"/>
    </source>
</evidence>
<dbReference type="RefSeq" id="WP_283740740.1">
    <property type="nucleotide sequence ID" value="NZ_JASJEV010000006.1"/>
</dbReference>
<feature type="domain" description="Nitroreductase" evidence="6">
    <location>
        <begin position="23"/>
        <end position="164"/>
    </location>
</feature>
<comment type="similarity">
    <text evidence="5">Belongs to the nitroreductase family. HadB/RutE subfamily.</text>
</comment>
<dbReference type="InterPro" id="IPR023936">
    <property type="entry name" value="RutE-like"/>
</dbReference>
<reference evidence="7 8" key="1">
    <citation type="submission" date="2023-05" db="EMBL/GenBank/DDBJ databases">
        <title>Chelatococcus sp. nov., a moderately thermophilic bacterium isolated from hot spring microbial mat.</title>
        <authorList>
            <person name="Hu C.-J."/>
            <person name="Li W.-J."/>
        </authorList>
    </citation>
    <scope>NUCLEOTIDE SEQUENCE [LARGE SCALE GENOMIC DNA]</scope>
    <source>
        <strain evidence="7 8">SYSU G07232</strain>
    </source>
</reference>
<dbReference type="HAMAP" id="MF_01204">
    <property type="entry name" value="Oxidoreductase_RutE_HadB"/>
    <property type="match status" value="1"/>
</dbReference>
<dbReference type="SUPFAM" id="SSF55469">
    <property type="entry name" value="FMN-dependent nitroreductase-like"/>
    <property type="match status" value="1"/>
</dbReference>
<evidence type="ECO:0000256" key="4">
    <source>
        <dbReference type="ARBA" id="ARBA00023002"/>
    </source>
</evidence>
<dbReference type="Pfam" id="PF00881">
    <property type="entry name" value="Nitroreductase"/>
    <property type="match status" value="1"/>
</dbReference>
<evidence type="ECO:0000313" key="8">
    <source>
        <dbReference type="Proteomes" id="UP001321492"/>
    </source>
</evidence>
<keyword evidence="5" id="KW-0520">NAD</keyword>
<name>A0ABT7AHB5_9HYPH</name>
<dbReference type="Proteomes" id="UP001321492">
    <property type="component" value="Unassembled WGS sequence"/>
</dbReference>
<dbReference type="PANTHER" id="PTHR43543">
    <property type="entry name" value="MALONIC SEMIALDEHYDE REDUCTASE RUTE-RELATED"/>
    <property type="match status" value="1"/>
</dbReference>
<evidence type="ECO:0000256" key="2">
    <source>
        <dbReference type="ARBA" id="ARBA00022643"/>
    </source>
</evidence>
<dbReference type="PANTHER" id="PTHR43543:SF1">
    <property type="entry name" value="MALONIC SEMIALDEHYDE REDUCTASE RUTE-RELATED"/>
    <property type="match status" value="1"/>
</dbReference>
<evidence type="ECO:0000256" key="1">
    <source>
        <dbReference type="ARBA" id="ARBA00022630"/>
    </source>
</evidence>
<comment type="caution">
    <text evidence="7">The sequence shown here is derived from an EMBL/GenBank/DDBJ whole genome shotgun (WGS) entry which is preliminary data.</text>
</comment>
<protein>
    <recommendedName>
        <fullName evidence="5">Putative NADH dehydrogenase/NAD(P)H nitroreductase QNA08_10910</fullName>
        <ecNumber evidence="5">1.-.-.-</ecNumber>
    </recommendedName>
</protein>
<dbReference type="Gene3D" id="3.40.109.10">
    <property type="entry name" value="NADH Oxidase"/>
    <property type="match status" value="1"/>
</dbReference>
<dbReference type="EC" id="1.-.-.-" evidence="5"/>
<gene>
    <name evidence="7" type="ORF">QNA08_10910</name>
</gene>
<keyword evidence="3 5" id="KW-0521">NADP</keyword>
<keyword evidence="2 5" id="KW-0288">FMN</keyword>
<dbReference type="NCBIfam" id="NF003768">
    <property type="entry name" value="PRK05365.1"/>
    <property type="match status" value="1"/>
</dbReference>
<dbReference type="InterPro" id="IPR000415">
    <property type="entry name" value="Nitroreductase-like"/>
</dbReference>
<evidence type="ECO:0000256" key="5">
    <source>
        <dbReference type="HAMAP-Rule" id="MF_01204"/>
    </source>
</evidence>
<keyword evidence="8" id="KW-1185">Reference proteome</keyword>
<dbReference type="InterPro" id="IPR029479">
    <property type="entry name" value="Nitroreductase"/>
</dbReference>
<evidence type="ECO:0000259" key="6">
    <source>
        <dbReference type="Pfam" id="PF00881"/>
    </source>
</evidence>
<comment type="cofactor">
    <cofactor evidence="5">
        <name>FMN</name>
        <dbReference type="ChEBI" id="CHEBI:58210"/>
    </cofactor>
</comment>
<evidence type="ECO:0000256" key="3">
    <source>
        <dbReference type="ARBA" id="ARBA00022857"/>
    </source>
</evidence>
<dbReference type="InterPro" id="IPR050461">
    <property type="entry name" value="Nitroreductase_HadB/RutE"/>
</dbReference>
<organism evidence="7 8">
    <name type="scientific">Chelatococcus albus</name>
    <dbReference type="NCBI Taxonomy" id="3047466"/>
    <lineage>
        <taxon>Bacteria</taxon>
        <taxon>Pseudomonadati</taxon>
        <taxon>Pseudomonadota</taxon>
        <taxon>Alphaproteobacteria</taxon>
        <taxon>Hyphomicrobiales</taxon>
        <taxon>Chelatococcaceae</taxon>
        <taxon>Chelatococcus</taxon>
    </lineage>
</organism>
<accession>A0ABT7AHB5</accession>
<keyword evidence="1 5" id="KW-0285">Flavoprotein</keyword>
<dbReference type="GO" id="GO:0035527">
    <property type="term" value="F:3-hydroxypropionate dehydrogenase (NADP+) activity"/>
    <property type="evidence" value="ECO:0007669"/>
    <property type="project" value="UniProtKB-EC"/>
</dbReference>
<dbReference type="CDD" id="cd02148">
    <property type="entry name" value="RutE-like"/>
    <property type="match status" value="1"/>
</dbReference>
<proteinExistence type="inferred from homology"/>